<dbReference type="Proteomes" id="UP001206925">
    <property type="component" value="Unassembled WGS sequence"/>
</dbReference>
<evidence type="ECO:0000313" key="3">
    <source>
        <dbReference type="EMBL" id="KAI7728678.1"/>
    </source>
</evidence>
<evidence type="ECO:0000256" key="1">
    <source>
        <dbReference type="SAM" id="MobiDB-lite"/>
    </source>
</evidence>
<feature type="non-terminal residue" evidence="3">
    <location>
        <position position="238"/>
    </location>
</feature>
<name>A0AAD5BUG4_AMBAR</name>
<dbReference type="PANTHER" id="PTHR48054">
    <property type="entry name" value="RECEPTOR KINASE-LIKE PROTEIN XA21"/>
    <property type="match status" value="1"/>
</dbReference>
<evidence type="ECO:0000313" key="4">
    <source>
        <dbReference type="Proteomes" id="UP001206925"/>
    </source>
</evidence>
<sequence length="238" mass="27209">LTFPPQLTSHKSLQVLDLYNNNLIGDLPVTVSELSNLTHLHLGGNYFTSNILSQYVPVEMDKLQNLDTLSASEWAFWVFDKRAWRNKLHGSIPEFIAELPELEMGMKMQGQHHLVAVSMNEQQQQLETKRKYRSYVPRTNQGKYLILWIIVFGFAAIHSINRGYKRTKVYDWISSQIQDQGKAVTSTDIIAYLQNELDNSLSTDLHMNVASSRSSTSIENSEPGETAPQDMEEDRPHV</sequence>
<dbReference type="InterPro" id="IPR001611">
    <property type="entry name" value="Leu-rich_rpt"/>
</dbReference>
<organism evidence="3 4">
    <name type="scientific">Ambrosia artemisiifolia</name>
    <name type="common">Common ragweed</name>
    <dbReference type="NCBI Taxonomy" id="4212"/>
    <lineage>
        <taxon>Eukaryota</taxon>
        <taxon>Viridiplantae</taxon>
        <taxon>Streptophyta</taxon>
        <taxon>Embryophyta</taxon>
        <taxon>Tracheophyta</taxon>
        <taxon>Spermatophyta</taxon>
        <taxon>Magnoliopsida</taxon>
        <taxon>eudicotyledons</taxon>
        <taxon>Gunneridae</taxon>
        <taxon>Pentapetalae</taxon>
        <taxon>asterids</taxon>
        <taxon>campanulids</taxon>
        <taxon>Asterales</taxon>
        <taxon>Asteraceae</taxon>
        <taxon>Asteroideae</taxon>
        <taxon>Heliantheae alliance</taxon>
        <taxon>Heliantheae</taxon>
        <taxon>Ambrosia</taxon>
    </lineage>
</organism>
<dbReference type="Pfam" id="PF00560">
    <property type="entry name" value="LRR_1"/>
    <property type="match status" value="1"/>
</dbReference>
<dbReference type="InterPro" id="IPR032675">
    <property type="entry name" value="LRR_dom_sf"/>
</dbReference>
<reference evidence="3" key="1">
    <citation type="submission" date="2022-06" db="EMBL/GenBank/DDBJ databases">
        <title>Uncovering the hologenomic basis of an extraordinary plant invasion.</title>
        <authorList>
            <person name="Bieker V.C."/>
            <person name="Martin M.D."/>
            <person name="Gilbert T."/>
            <person name="Hodgins K."/>
            <person name="Battlay P."/>
            <person name="Petersen B."/>
            <person name="Wilson J."/>
        </authorList>
    </citation>
    <scope>NUCLEOTIDE SEQUENCE</scope>
    <source>
        <strain evidence="3">AA19_3_7</strain>
        <tissue evidence="3">Leaf</tissue>
    </source>
</reference>
<dbReference type="SUPFAM" id="SSF52058">
    <property type="entry name" value="L domain-like"/>
    <property type="match status" value="1"/>
</dbReference>
<keyword evidence="2" id="KW-0472">Membrane</keyword>
<gene>
    <name evidence="3" type="ORF">M8C21_009676</name>
</gene>
<dbReference type="PANTHER" id="PTHR48054:SF91">
    <property type="entry name" value="(WILD MALAYSIAN BANANA) HYPOTHETICAL PROTEIN"/>
    <property type="match status" value="1"/>
</dbReference>
<keyword evidence="2" id="KW-0812">Transmembrane</keyword>
<dbReference type="InterPro" id="IPR052592">
    <property type="entry name" value="LRR-RLK"/>
</dbReference>
<keyword evidence="4" id="KW-1185">Reference proteome</keyword>
<keyword evidence="2" id="KW-1133">Transmembrane helix</keyword>
<dbReference type="EMBL" id="JAMZMK010011168">
    <property type="protein sequence ID" value="KAI7728678.1"/>
    <property type="molecule type" value="Genomic_DNA"/>
</dbReference>
<comment type="caution">
    <text evidence="3">The sequence shown here is derived from an EMBL/GenBank/DDBJ whole genome shotgun (WGS) entry which is preliminary data.</text>
</comment>
<proteinExistence type="predicted"/>
<feature type="region of interest" description="Disordered" evidence="1">
    <location>
        <begin position="209"/>
        <end position="238"/>
    </location>
</feature>
<feature type="transmembrane region" description="Helical" evidence="2">
    <location>
        <begin position="144"/>
        <end position="160"/>
    </location>
</feature>
<dbReference type="AlphaFoldDB" id="A0AAD5BUG4"/>
<accession>A0AAD5BUG4</accession>
<protein>
    <submittedName>
        <fullName evidence="3">Uncharacterized protein</fullName>
    </submittedName>
</protein>
<dbReference type="Gene3D" id="3.80.10.10">
    <property type="entry name" value="Ribonuclease Inhibitor"/>
    <property type="match status" value="1"/>
</dbReference>
<evidence type="ECO:0000256" key="2">
    <source>
        <dbReference type="SAM" id="Phobius"/>
    </source>
</evidence>
<feature type="compositionally biased region" description="Low complexity" evidence="1">
    <location>
        <begin position="211"/>
        <end position="221"/>
    </location>
</feature>